<evidence type="ECO:0000256" key="4">
    <source>
        <dbReference type="ARBA" id="ARBA00022837"/>
    </source>
</evidence>
<dbReference type="RefSeq" id="WP_145203678.1">
    <property type="nucleotide sequence ID" value="NZ_CP036434.1"/>
</dbReference>
<reference evidence="7 8" key="1">
    <citation type="submission" date="2019-02" db="EMBL/GenBank/DDBJ databases">
        <title>Deep-cultivation of Planctomycetes and their phenomic and genomic characterization uncovers novel biology.</title>
        <authorList>
            <person name="Wiegand S."/>
            <person name="Jogler M."/>
            <person name="Boedeker C."/>
            <person name="Pinto D."/>
            <person name="Vollmers J."/>
            <person name="Rivas-Marin E."/>
            <person name="Kohn T."/>
            <person name="Peeters S.H."/>
            <person name="Heuer A."/>
            <person name="Rast P."/>
            <person name="Oberbeckmann S."/>
            <person name="Bunk B."/>
            <person name="Jeske O."/>
            <person name="Meyerdierks A."/>
            <person name="Storesund J.E."/>
            <person name="Kallscheuer N."/>
            <person name="Luecker S."/>
            <person name="Lage O.M."/>
            <person name="Pohl T."/>
            <person name="Merkel B.J."/>
            <person name="Hornburger P."/>
            <person name="Mueller R.-W."/>
            <person name="Bruemmer F."/>
            <person name="Labrenz M."/>
            <person name="Spormann A.M."/>
            <person name="Op den Camp H."/>
            <person name="Overmann J."/>
            <person name="Amann R."/>
            <person name="Jetten M.S.M."/>
            <person name="Mascher T."/>
            <person name="Medema M.H."/>
            <person name="Devos D.P."/>
            <person name="Kaster A.-K."/>
            <person name="Ovreas L."/>
            <person name="Rohde M."/>
            <person name="Galperin M.Y."/>
            <person name="Jogler C."/>
        </authorList>
    </citation>
    <scope>NUCLEOTIDE SEQUENCE [LARGE SCALE GENOMIC DNA]</scope>
    <source>
        <strain evidence="7 8">Poly30</strain>
    </source>
</reference>
<evidence type="ECO:0000259" key="6">
    <source>
        <dbReference type="Pfam" id="PF00884"/>
    </source>
</evidence>
<dbReference type="InterPro" id="IPR017850">
    <property type="entry name" value="Alkaline_phosphatase_core_sf"/>
</dbReference>
<name>A0A518EZA6_9BACT</name>
<evidence type="ECO:0000313" key="8">
    <source>
        <dbReference type="Proteomes" id="UP000320390"/>
    </source>
</evidence>
<keyword evidence="3 7" id="KW-0378">Hydrolase</keyword>
<sequence precursor="true">MKLARNRRSQAPRLALLLLCTAAPGTWASPAVSPPGSKEHGGSGRDVVLIVADDIGLDRVGAYRAHPAPGRTPNIDRLAASGLRFNEAWSNPLCSPTRATILTGRYSFRTRIGWYVGEGNATQTLDSQETLIPEAIASTHASFAFGKWHLAKPVDLPGHPLENGFLRFSGTHFNLNAESYYRQVWYDDLVPRVSYDYVTTLTTDAAIQIPSSHAGPRFIYVAYHAPHTPFEAPPDRLHHFDLTGLDPENSANAPIFQRAMIEAMDTEIGRLIAAYPQAIFIFVGDNGNTGVAVDGIYSGRKAKRTLYQGGIAVPLIIAEFGDSPTVVTHRGSTDVLVNTTDLYATVLEITGHTSQAQDSVSLVPYLQGQTTSIRQFVWAEQFRSYLGQTYVQHVRAVRNARHKLIRDSSVNPEVDELYDLIADPLEEENLIQNGVPASLRSVYRELDGAMYR</sequence>
<dbReference type="GO" id="GO:0004065">
    <property type="term" value="F:arylsulfatase activity"/>
    <property type="evidence" value="ECO:0007669"/>
    <property type="project" value="UniProtKB-EC"/>
</dbReference>
<evidence type="ECO:0000256" key="5">
    <source>
        <dbReference type="SAM" id="SignalP"/>
    </source>
</evidence>
<dbReference type="OrthoDB" id="272794at2"/>
<keyword evidence="2" id="KW-0479">Metal-binding</keyword>
<evidence type="ECO:0000256" key="2">
    <source>
        <dbReference type="ARBA" id="ARBA00022723"/>
    </source>
</evidence>
<dbReference type="Proteomes" id="UP000320390">
    <property type="component" value="Chromosome"/>
</dbReference>
<feature type="signal peptide" evidence="5">
    <location>
        <begin position="1"/>
        <end position="28"/>
    </location>
</feature>
<protein>
    <submittedName>
        <fullName evidence="7">Arylsulfatase</fullName>
        <ecNumber evidence="7">3.1.6.1</ecNumber>
    </submittedName>
</protein>
<comment type="similarity">
    <text evidence="1">Belongs to the sulfatase family.</text>
</comment>
<dbReference type="EC" id="3.1.6.1" evidence="7"/>
<dbReference type="AlphaFoldDB" id="A0A518EZA6"/>
<keyword evidence="8" id="KW-1185">Reference proteome</keyword>
<evidence type="ECO:0000256" key="3">
    <source>
        <dbReference type="ARBA" id="ARBA00022801"/>
    </source>
</evidence>
<accession>A0A518EZA6</accession>
<dbReference type="InterPro" id="IPR050738">
    <property type="entry name" value="Sulfatase"/>
</dbReference>
<dbReference type="Gene3D" id="3.40.720.10">
    <property type="entry name" value="Alkaline Phosphatase, subunit A"/>
    <property type="match status" value="2"/>
</dbReference>
<dbReference type="GO" id="GO:0046872">
    <property type="term" value="F:metal ion binding"/>
    <property type="evidence" value="ECO:0007669"/>
    <property type="project" value="UniProtKB-KW"/>
</dbReference>
<dbReference type="Pfam" id="PF00884">
    <property type="entry name" value="Sulfatase"/>
    <property type="match status" value="1"/>
</dbReference>
<keyword evidence="5" id="KW-0732">Signal</keyword>
<evidence type="ECO:0000313" key="7">
    <source>
        <dbReference type="EMBL" id="QDV09398.1"/>
    </source>
</evidence>
<dbReference type="SUPFAM" id="SSF53649">
    <property type="entry name" value="Alkaline phosphatase-like"/>
    <property type="match status" value="1"/>
</dbReference>
<keyword evidence="4" id="KW-0106">Calcium</keyword>
<feature type="chain" id="PRO_5021826867" evidence="5">
    <location>
        <begin position="29"/>
        <end position="452"/>
    </location>
</feature>
<dbReference type="InterPro" id="IPR024607">
    <property type="entry name" value="Sulfatase_CS"/>
</dbReference>
<dbReference type="PANTHER" id="PTHR42693:SF53">
    <property type="entry name" value="ENDO-4-O-SULFATASE"/>
    <property type="match status" value="1"/>
</dbReference>
<evidence type="ECO:0000256" key="1">
    <source>
        <dbReference type="ARBA" id="ARBA00008779"/>
    </source>
</evidence>
<proteinExistence type="inferred from homology"/>
<organism evidence="7 8">
    <name type="scientific">Saltatorellus ferox</name>
    <dbReference type="NCBI Taxonomy" id="2528018"/>
    <lineage>
        <taxon>Bacteria</taxon>
        <taxon>Pseudomonadati</taxon>
        <taxon>Planctomycetota</taxon>
        <taxon>Planctomycetia</taxon>
        <taxon>Planctomycetia incertae sedis</taxon>
        <taxon>Saltatorellus</taxon>
    </lineage>
</organism>
<feature type="domain" description="Sulfatase N-terminal" evidence="6">
    <location>
        <begin position="46"/>
        <end position="351"/>
    </location>
</feature>
<gene>
    <name evidence="7" type="primary">atsA_21</name>
    <name evidence="7" type="ORF">Poly30_49560</name>
</gene>
<dbReference type="InterPro" id="IPR000917">
    <property type="entry name" value="Sulfatase_N"/>
</dbReference>
<dbReference type="PROSITE" id="PS00523">
    <property type="entry name" value="SULFATASE_1"/>
    <property type="match status" value="1"/>
</dbReference>
<dbReference type="EMBL" id="CP036434">
    <property type="protein sequence ID" value="QDV09398.1"/>
    <property type="molecule type" value="Genomic_DNA"/>
</dbReference>
<dbReference type="PANTHER" id="PTHR42693">
    <property type="entry name" value="ARYLSULFATASE FAMILY MEMBER"/>
    <property type="match status" value="1"/>
</dbReference>